<dbReference type="OrthoDB" id="9809908at2"/>
<evidence type="ECO:0000313" key="2">
    <source>
        <dbReference type="EMBL" id="RIJ48868.1"/>
    </source>
</evidence>
<dbReference type="RefSeq" id="WP_119437788.1">
    <property type="nucleotide sequence ID" value="NZ_QWGR01000004.1"/>
</dbReference>
<dbReference type="EMBL" id="QWGR01000004">
    <property type="protein sequence ID" value="RIJ48868.1"/>
    <property type="molecule type" value="Genomic_DNA"/>
</dbReference>
<name>A0A399SZD0_9BACT</name>
<keyword evidence="3" id="KW-1185">Reference proteome</keyword>
<proteinExistence type="predicted"/>
<feature type="signal peptide" evidence="1">
    <location>
        <begin position="1"/>
        <end position="18"/>
    </location>
</feature>
<dbReference type="Proteomes" id="UP000265926">
    <property type="component" value="Unassembled WGS sequence"/>
</dbReference>
<organism evidence="2 3">
    <name type="scientific">Maribellus luteus</name>
    <dbReference type="NCBI Taxonomy" id="2305463"/>
    <lineage>
        <taxon>Bacteria</taxon>
        <taxon>Pseudomonadati</taxon>
        <taxon>Bacteroidota</taxon>
        <taxon>Bacteroidia</taxon>
        <taxon>Marinilabiliales</taxon>
        <taxon>Prolixibacteraceae</taxon>
        <taxon>Maribellus</taxon>
    </lineage>
</organism>
<comment type="caution">
    <text evidence="2">The sequence shown here is derived from an EMBL/GenBank/DDBJ whole genome shotgun (WGS) entry which is preliminary data.</text>
</comment>
<dbReference type="AlphaFoldDB" id="A0A399SZD0"/>
<feature type="chain" id="PRO_5017452926" description="DUF3857 domain-containing protein" evidence="1">
    <location>
        <begin position="19"/>
        <end position="692"/>
    </location>
</feature>
<sequence length="692" mass="80472">MKATFLFLLAFLPFFGFAQNDTLLLLPQLGKEYIYEYTESEYILLNDDSRYRPYDKEKTIKVQYNNFEPDEKPFLRVSVEKNREVKPNEKPMPIRDFKYPTFWGEKGSQRNRQYYESLLCLVNPKYSIDSGTSRITLLDRVGLLLEVRKILRDKGFSEKDVDYFSEEFNEKGIPLITKLVQSIYRVPIPDKNETDPVAYLTVQQKKEEAELITCSANKPEAGLNSLTIEIDKDRNQLVQYNRIELNELRYNVSLVRSKYQNLSNKETHLSLASEKEIGNNTFTISGKVEKVLGKRVILSTLQKPYGVSMSQKVYDLGESNSFKIEEELEQPQLIFLRFGYNANLRDLPTLVIYAEPGNEIHLDAKGDTFPWDITFTGPLAKTGQMIYEYRKAYPVFDDDITPYSYLNRGTQYAEFEKASKAFSEICDKYRNDMPASVFRFVETELQNQLYCGANQLLSQFNSFDVERVWRGDTKPDEVDADYLKKYVDRFNVNVDYNPLGIYSRQAATSYFTSNAVTSSKIVPNIILWDVDYNEFYSSFYYFGDLRSRIELAKLTFAGLPLYSTAGDMLVQEKRGQIFGQIGINSQGEEADEYLDDMLRYCNDKNFVREISGFVSNQGKWKDENYVPDVRFTMPDGKEVGMKDFFGERPTIFYVSSDWAGERYYFDDLSKENPDINYVYIVEGSNLNVWKIS</sequence>
<evidence type="ECO:0000313" key="3">
    <source>
        <dbReference type="Proteomes" id="UP000265926"/>
    </source>
</evidence>
<protein>
    <recommendedName>
        <fullName evidence="4">DUF3857 domain-containing protein</fullName>
    </recommendedName>
</protein>
<evidence type="ECO:0008006" key="4">
    <source>
        <dbReference type="Google" id="ProtNLM"/>
    </source>
</evidence>
<keyword evidence="1" id="KW-0732">Signal</keyword>
<gene>
    <name evidence="2" type="ORF">D1614_10110</name>
</gene>
<accession>A0A399SZD0</accession>
<evidence type="ECO:0000256" key="1">
    <source>
        <dbReference type="SAM" id="SignalP"/>
    </source>
</evidence>
<reference evidence="2 3" key="1">
    <citation type="submission" date="2018-08" db="EMBL/GenBank/DDBJ databases">
        <title>Pallidiluteibacterium maritimus gen. nov., sp. nov., isolated from coastal sediment.</title>
        <authorList>
            <person name="Zhou L.Y."/>
        </authorList>
    </citation>
    <scope>NUCLEOTIDE SEQUENCE [LARGE SCALE GENOMIC DNA]</scope>
    <source>
        <strain evidence="2 3">XSD2</strain>
    </source>
</reference>